<name>A0A644TG92_9ZZZZ</name>
<dbReference type="EMBL" id="VSSQ01000030">
    <property type="protein sequence ID" value="MPL65995.1"/>
    <property type="molecule type" value="Genomic_DNA"/>
</dbReference>
<reference evidence="1" key="1">
    <citation type="submission" date="2019-08" db="EMBL/GenBank/DDBJ databases">
        <authorList>
            <person name="Kucharzyk K."/>
            <person name="Murdoch R.W."/>
            <person name="Higgins S."/>
            <person name="Loffler F."/>
        </authorList>
    </citation>
    <scope>NUCLEOTIDE SEQUENCE</scope>
</reference>
<sequence>MSPISRDAIESSLRKKGFRQDDRDHRFYYFFYQNRRSSIRTKISTGTHYKDYSDKLLKSMKTQLHMPSTKDLKDFLICTKSEEEYINILQNDGIIT</sequence>
<protein>
    <recommendedName>
        <fullName evidence="2">Type II toxin-antitoxin system HicA family toxin</fullName>
    </recommendedName>
</protein>
<gene>
    <name evidence="1" type="ORF">SDC9_11663</name>
</gene>
<accession>A0A644TG92</accession>
<proteinExistence type="predicted"/>
<organism evidence="1">
    <name type="scientific">bioreactor metagenome</name>
    <dbReference type="NCBI Taxonomy" id="1076179"/>
    <lineage>
        <taxon>unclassified sequences</taxon>
        <taxon>metagenomes</taxon>
        <taxon>ecological metagenomes</taxon>
    </lineage>
</organism>
<evidence type="ECO:0000313" key="1">
    <source>
        <dbReference type="EMBL" id="MPL65995.1"/>
    </source>
</evidence>
<comment type="caution">
    <text evidence="1">The sequence shown here is derived from an EMBL/GenBank/DDBJ whole genome shotgun (WGS) entry which is preliminary data.</text>
</comment>
<evidence type="ECO:0008006" key="2">
    <source>
        <dbReference type="Google" id="ProtNLM"/>
    </source>
</evidence>
<dbReference type="AlphaFoldDB" id="A0A644TG92"/>